<dbReference type="RefSeq" id="WP_119647280.1">
    <property type="nucleotide sequence ID" value="NZ_QXFI01000025.1"/>
</dbReference>
<reference evidence="3 5" key="1">
    <citation type="submission" date="2018-08" db="EMBL/GenBank/DDBJ databases">
        <title>Proposal of Muricauda 72 sp.nov. and Muricauda NH166 sp.nov., isolated from seawater.</title>
        <authorList>
            <person name="Cheng H."/>
            <person name="Wu Y.-H."/>
            <person name="Guo L.-L."/>
            <person name="Xu X.-W."/>
        </authorList>
    </citation>
    <scope>NUCLEOTIDE SEQUENCE [LARGE SCALE GENOMIC DNA]</scope>
    <source>
        <strain evidence="3 5">72</strain>
    </source>
</reference>
<dbReference type="EMBL" id="QXFI01000025">
    <property type="protein sequence ID" value="RIV44498.1"/>
    <property type="molecule type" value="Genomic_DNA"/>
</dbReference>
<organism evidence="3 5">
    <name type="scientific">Flagellimonas pelagia</name>
    <dbReference type="NCBI Taxonomy" id="2306998"/>
    <lineage>
        <taxon>Bacteria</taxon>
        <taxon>Pseudomonadati</taxon>
        <taxon>Bacteroidota</taxon>
        <taxon>Flavobacteriia</taxon>
        <taxon>Flavobacteriales</taxon>
        <taxon>Flavobacteriaceae</taxon>
        <taxon>Flagellimonas</taxon>
    </lineage>
</organism>
<dbReference type="InterPro" id="IPR011048">
    <property type="entry name" value="Haem_d1_sf"/>
</dbReference>
<dbReference type="AlphaFoldDB" id="A0A3A1NI90"/>
<name>A0A3A1NI90_9FLAO</name>
<dbReference type="GO" id="GO:0005829">
    <property type="term" value="C:cytosol"/>
    <property type="evidence" value="ECO:0007669"/>
    <property type="project" value="TreeGrafter"/>
</dbReference>
<keyword evidence="2" id="KW-0119">Carbohydrate metabolism</keyword>
<keyword evidence="6" id="KW-1185">Reference proteome</keyword>
<dbReference type="Proteomes" id="UP000266691">
    <property type="component" value="Unassembled WGS sequence"/>
</dbReference>
<evidence type="ECO:0000313" key="5">
    <source>
        <dbReference type="Proteomes" id="UP000266691"/>
    </source>
</evidence>
<evidence type="ECO:0000256" key="1">
    <source>
        <dbReference type="ARBA" id="ARBA00005564"/>
    </source>
</evidence>
<comment type="caution">
    <text evidence="3">The sequence shown here is derived from an EMBL/GenBank/DDBJ whole genome shotgun (WGS) entry which is preliminary data.</text>
</comment>
<sequence length="367" mass="40233">MKKSLFASLMILFASACKEKPEEIPMYTLYVGTYTRGASEGIYTYTFDAAKGKLSDQKLVAKLPNPSYLSVSKDKQHLYAVQETTDFDSLGGGITAFKINDGELEFQKSLGTQGDNPCHVSLSDKGFLAVSNHGGGSVAIFKLNGDGLFEEGEPQIIDHKVLDTVKRAHAHMAQFIGNELFVADFGLDAIKRYRLEDKLFVPGEQATIGLDDKAGPRHFTFGSHGKILYVINETGSTIVAFEKDPQGNYQEIQAVKTIDDNYQGGNACADIHLSPDGKFLYGSNRGENTIVIFSVDAGSGKLQLVGRESVQGNWPRNFTIDPTGKYLLVANERSDNITIFERDVQTGTLTYLNETQLPAPVCLVFED</sequence>
<evidence type="ECO:0000313" key="4">
    <source>
        <dbReference type="EMBL" id="TXJ94560.1"/>
    </source>
</evidence>
<dbReference type="InterPro" id="IPR019405">
    <property type="entry name" value="Lactonase_7-beta_prop"/>
</dbReference>
<proteinExistence type="inferred from homology"/>
<evidence type="ECO:0000313" key="6">
    <source>
        <dbReference type="Proteomes" id="UP000321621"/>
    </source>
</evidence>
<dbReference type="PANTHER" id="PTHR30344:SF1">
    <property type="entry name" value="6-PHOSPHOGLUCONOLACTONASE"/>
    <property type="match status" value="1"/>
</dbReference>
<dbReference type="SUPFAM" id="SSF51004">
    <property type="entry name" value="C-terminal (heme d1) domain of cytochrome cd1-nitrite reductase"/>
    <property type="match status" value="1"/>
</dbReference>
<dbReference type="InterPro" id="IPR015943">
    <property type="entry name" value="WD40/YVTN_repeat-like_dom_sf"/>
</dbReference>
<accession>A0A3A1NI90</accession>
<dbReference type="Pfam" id="PF10282">
    <property type="entry name" value="Lactonase"/>
    <property type="match status" value="1"/>
</dbReference>
<gene>
    <name evidence="3" type="ORF">D2V05_09040</name>
    <name evidence="4" type="ORF">FQ017_08955</name>
</gene>
<evidence type="ECO:0000313" key="3">
    <source>
        <dbReference type="EMBL" id="RIV44498.1"/>
    </source>
</evidence>
<dbReference type="GO" id="GO:0006006">
    <property type="term" value="P:glucose metabolic process"/>
    <property type="evidence" value="ECO:0007669"/>
    <property type="project" value="UniProtKB-KW"/>
</dbReference>
<reference evidence="4 6" key="2">
    <citation type="submission" date="2019-07" db="EMBL/GenBank/DDBJ databases">
        <title>Draft genome of two Muricauda strains isolated from deep sea.</title>
        <authorList>
            <person name="Sun C."/>
        </authorList>
    </citation>
    <scope>NUCLEOTIDE SEQUENCE [LARGE SCALE GENOMIC DNA]</scope>
    <source>
        <strain evidence="4 6">72</strain>
    </source>
</reference>
<dbReference type="InterPro" id="IPR050282">
    <property type="entry name" value="Cycloisomerase_2"/>
</dbReference>
<dbReference type="Proteomes" id="UP000321621">
    <property type="component" value="Unassembled WGS sequence"/>
</dbReference>
<protein>
    <submittedName>
        <fullName evidence="3">Lactonase family protein</fullName>
    </submittedName>
</protein>
<keyword evidence="2" id="KW-0313">Glucose metabolism</keyword>
<comment type="similarity">
    <text evidence="1">Belongs to the cycloisomerase 2 family.</text>
</comment>
<dbReference type="Gene3D" id="2.130.10.10">
    <property type="entry name" value="YVTN repeat-like/Quinoprotein amine dehydrogenase"/>
    <property type="match status" value="1"/>
</dbReference>
<dbReference type="OrthoDB" id="9790815at2"/>
<dbReference type="PANTHER" id="PTHR30344">
    <property type="entry name" value="6-PHOSPHOGLUCONOLACTONASE-RELATED"/>
    <property type="match status" value="1"/>
</dbReference>
<dbReference type="GO" id="GO:0017057">
    <property type="term" value="F:6-phosphogluconolactonase activity"/>
    <property type="evidence" value="ECO:0007669"/>
    <property type="project" value="TreeGrafter"/>
</dbReference>
<dbReference type="PROSITE" id="PS51257">
    <property type="entry name" value="PROKAR_LIPOPROTEIN"/>
    <property type="match status" value="1"/>
</dbReference>
<evidence type="ECO:0000256" key="2">
    <source>
        <dbReference type="ARBA" id="ARBA00022526"/>
    </source>
</evidence>
<dbReference type="EMBL" id="VNWK01000025">
    <property type="protein sequence ID" value="TXJ94560.1"/>
    <property type="molecule type" value="Genomic_DNA"/>
</dbReference>